<accession>A0A5B8U826</accession>
<proteinExistence type="predicted"/>
<name>A0A5B8U826_9ACTN</name>
<sequence>MTPVPGDRPRRGRSRVKIDLSHRSRWRIADLVPLFHQLGLPTDVGLGQDFPGLLDGRAAFVEPERMAYVEGRLRLTLPELYAVRHGQERDDLTSAVEAVWFDRLRFDAGRLDLPRVRRVHERWRAARTAELTDNQRRVLDSIILLDALHRGATWRPGTPDETGMMLARRFLGPWASDPRPDRHISPKTAERCVQHLLALGLLAEVPQVREAEPVSRHRAPRFYRLTACPVEMAA</sequence>
<gene>
    <name evidence="1" type="ORF">FSW04_17900</name>
</gene>
<dbReference type="Proteomes" id="UP000321805">
    <property type="component" value="Chromosome"/>
</dbReference>
<organism evidence="1 2">
    <name type="scientific">Baekduia soli</name>
    <dbReference type="NCBI Taxonomy" id="496014"/>
    <lineage>
        <taxon>Bacteria</taxon>
        <taxon>Bacillati</taxon>
        <taxon>Actinomycetota</taxon>
        <taxon>Thermoleophilia</taxon>
        <taxon>Solirubrobacterales</taxon>
        <taxon>Baekduiaceae</taxon>
        <taxon>Baekduia</taxon>
    </lineage>
</organism>
<dbReference type="KEGG" id="bsol:FSW04_17900"/>
<dbReference type="AlphaFoldDB" id="A0A5B8U826"/>
<dbReference type="EMBL" id="CP042430">
    <property type="protein sequence ID" value="QEC49266.1"/>
    <property type="molecule type" value="Genomic_DNA"/>
</dbReference>
<reference evidence="1 2" key="1">
    <citation type="journal article" date="2018" name="J. Microbiol.">
        <title>Baekduia soli gen. nov., sp. nov., a novel bacterium isolated from the soil of Baekdu Mountain and proposal of a novel family name, Baekduiaceae fam. nov.</title>
        <authorList>
            <person name="An D.S."/>
            <person name="Siddiqi M.Z."/>
            <person name="Kim K.H."/>
            <person name="Yu H.S."/>
            <person name="Im W.T."/>
        </authorList>
    </citation>
    <scope>NUCLEOTIDE SEQUENCE [LARGE SCALE GENOMIC DNA]</scope>
    <source>
        <strain evidence="1 2">BR7-21</strain>
    </source>
</reference>
<evidence type="ECO:0000313" key="1">
    <source>
        <dbReference type="EMBL" id="QEC49266.1"/>
    </source>
</evidence>
<dbReference type="RefSeq" id="WP_146921629.1">
    <property type="nucleotide sequence ID" value="NZ_CP042430.1"/>
</dbReference>
<evidence type="ECO:0000313" key="2">
    <source>
        <dbReference type="Proteomes" id="UP000321805"/>
    </source>
</evidence>
<keyword evidence="2" id="KW-1185">Reference proteome</keyword>
<protein>
    <submittedName>
        <fullName evidence="1">Uncharacterized protein</fullName>
    </submittedName>
</protein>